<dbReference type="InterPro" id="IPR006869">
    <property type="entry name" value="DUF547"/>
</dbReference>
<dbReference type="Gene3D" id="1.10.10.10">
    <property type="entry name" value="Winged helix-like DNA-binding domain superfamily/Winged helix DNA-binding domain"/>
    <property type="match status" value="1"/>
</dbReference>
<sequence>MAVDVHSSVSQEPISFPHALHDSPTNPDGLIHPLPTHSVSQPPFIHDSDNPKLTPKLSIPHSLHENQTKLSDIESPSSSSSSSSSSFDTEKSEDSISTHHNGHIPVRPHHQLEPNNGEVRVLEPHSQLPKPEAPPGISLSSADEPPHKRSQSLSENISVDMPSIGKFIRERSNSLSAAIFKRISSLKDEYKDDEDDNEKSQTGVTEINLSGLKVVVKLKSDEESDRELKGRISFFSRSNCRDCKAVRSFFNEKGLRFVEINVDVFPQREKELMKRTGSTLVPQIFFNDKLFGGLVALNSLRNSGEFDRRIKDMLSHKCPDDAPAPPVYGFDDPDEGSPDELLEIVKFLRQRLPIQDRLIKMKIVKNCFSGSEMVEALIHRLDCGRRKAVEIGKQMTQKLFIHHVFGENEFEDGNHFYRFLEHGPFISRCFNFRGSVNDNEPKPAAIVAQKLTKIMSAILESHASQDLQHLDYLTISNTEEFRRYINVIEDLHRVNLLELSHNEKLAFFLNLYNAMVIHGLIRFGRLEGVIDRKSFFSDFQYLVGGHPYSLIAIKNGILRGNRRPPYSFVKPFSSSDKRLELAYGEVNPLIHFGLCNGTKSSPRVRFYTPQGVEAELRCAAREFFQSGGVEVDLDKRTVYLTGIIKWFSVDFGHEKEILKWIMKFLDANKAGFLTHLLGDGGPVNIAYQNYNWTMNSS</sequence>
<evidence type="ECO:0000256" key="1">
    <source>
        <dbReference type="SAM" id="MobiDB-lite"/>
    </source>
</evidence>
<dbReference type="InterPro" id="IPR036390">
    <property type="entry name" value="WH_DNA-bd_sf"/>
</dbReference>
<dbReference type="InterPro" id="IPR036388">
    <property type="entry name" value="WH-like_DNA-bd_sf"/>
</dbReference>
<protein>
    <recommendedName>
        <fullName evidence="2">DEP domain-containing protein</fullName>
    </recommendedName>
</protein>
<reference evidence="3 4" key="3">
    <citation type="journal article" date="2010" name="BMC Genomics">
        <title>Transcriptome sequencing and comparative analysis of cucumber flowers with different sex types.</title>
        <authorList>
            <person name="Guo S."/>
            <person name="Zheng Y."/>
            <person name="Joung J.G."/>
            <person name="Liu S."/>
            <person name="Zhang Z."/>
            <person name="Crasta O.R."/>
            <person name="Sobral B.W."/>
            <person name="Xu Y."/>
            <person name="Huang S."/>
            <person name="Fei Z."/>
        </authorList>
    </citation>
    <scope>NUCLEOTIDE SEQUENCE [LARGE SCALE GENOMIC DNA]</scope>
    <source>
        <strain evidence="4">cv. 9930</strain>
    </source>
</reference>
<dbReference type="GO" id="GO:0035556">
    <property type="term" value="P:intracellular signal transduction"/>
    <property type="evidence" value="ECO:0007669"/>
    <property type="project" value="InterPro"/>
</dbReference>
<dbReference type="SMR" id="A0A0A0KPW6"/>
<keyword evidence="4" id="KW-1185">Reference proteome</keyword>
<reference evidence="3 4" key="1">
    <citation type="journal article" date="2009" name="Nat. Genet.">
        <title>The genome of the cucumber, Cucumis sativus L.</title>
        <authorList>
            <person name="Huang S."/>
            <person name="Li R."/>
            <person name="Zhang Z."/>
            <person name="Li L."/>
            <person name="Gu X."/>
            <person name="Fan W."/>
            <person name="Lucas W.J."/>
            <person name="Wang X."/>
            <person name="Xie B."/>
            <person name="Ni P."/>
            <person name="Ren Y."/>
            <person name="Zhu H."/>
            <person name="Li J."/>
            <person name="Lin K."/>
            <person name="Jin W."/>
            <person name="Fei Z."/>
            <person name="Li G."/>
            <person name="Staub J."/>
            <person name="Kilian A."/>
            <person name="van der Vossen E.A."/>
            <person name="Wu Y."/>
            <person name="Guo J."/>
            <person name="He J."/>
            <person name="Jia Z."/>
            <person name="Ren Y."/>
            <person name="Tian G."/>
            <person name="Lu Y."/>
            <person name="Ruan J."/>
            <person name="Qian W."/>
            <person name="Wang M."/>
            <person name="Huang Q."/>
            <person name="Li B."/>
            <person name="Xuan Z."/>
            <person name="Cao J."/>
            <person name="Asan"/>
            <person name="Wu Z."/>
            <person name="Zhang J."/>
            <person name="Cai Q."/>
            <person name="Bai Y."/>
            <person name="Zhao B."/>
            <person name="Han Y."/>
            <person name="Li Y."/>
            <person name="Li X."/>
            <person name="Wang S."/>
            <person name="Shi Q."/>
            <person name="Liu S."/>
            <person name="Cho W.K."/>
            <person name="Kim J.Y."/>
            <person name="Xu Y."/>
            <person name="Heller-Uszynska K."/>
            <person name="Miao H."/>
            <person name="Cheng Z."/>
            <person name="Zhang S."/>
            <person name="Wu J."/>
            <person name="Yang Y."/>
            <person name="Kang H."/>
            <person name="Li M."/>
            <person name="Liang H."/>
            <person name="Ren X."/>
            <person name="Shi Z."/>
            <person name="Wen M."/>
            <person name="Jian M."/>
            <person name="Yang H."/>
            <person name="Zhang G."/>
            <person name="Yang Z."/>
            <person name="Chen R."/>
            <person name="Liu S."/>
            <person name="Li J."/>
            <person name="Ma L."/>
            <person name="Liu H."/>
            <person name="Zhou Y."/>
            <person name="Zhao J."/>
            <person name="Fang X."/>
            <person name="Li G."/>
            <person name="Fang L."/>
            <person name="Li Y."/>
            <person name="Liu D."/>
            <person name="Zheng H."/>
            <person name="Zhang Y."/>
            <person name="Qin N."/>
            <person name="Li Z."/>
            <person name="Yang G."/>
            <person name="Yang S."/>
            <person name="Bolund L."/>
            <person name="Kristiansen K."/>
            <person name="Zheng H."/>
            <person name="Li S."/>
            <person name="Zhang X."/>
            <person name="Yang H."/>
            <person name="Wang J."/>
            <person name="Sun R."/>
            <person name="Zhang B."/>
            <person name="Jiang S."/>
            <person name="Wang J."/>
            <person name="Du Y."/>
            <person name="Li S."/>
        </authorList>
    </citation>
    <scope>NUCLEOTIDE SEQUENCE [LARGE SCALE GENOMIC DNA]</scope>
    <source>
        <strain evidence="4">cv. 9930</strain>
    </source>
</reference>
<gene>
    <name evidence="3" type="ORF">Csa_5G115170</name>
</gene>
<dbReference type="InterPro" id="IPR000591">
    <property type="entry name" value="DEP_dom"/>
</dbReference>
<dbReference type="Proteomes" id="UP000029981">
    <property type="component" value="Chromosome 5"/>
</dbReference>
<dbReference type="SUPFAM" id="SSF46785">
    <property type="entry name" value="Winged helix' DNA-binding domain"/>
    <property type="match status" value="1"/>
</dbReference>
<dbReference type="AlphaFoldDB" id="A0A0A0KPW6"/>
<reference evidence="3 4" key="4">
    <citation type="journal article" date="2011" name="BMC Genomics">
        <title>RNA-Seq improves annotation of protein-coding genes in the cucumber genome.</title>
        <authorList>
            <person name="Li Z."/>
            <person name="Zhang Z."/>
            <person name="Yan P."/>
            <person name="Huang S."/>
            <person name="Fei Z."/>
            <person name="Lin K."/>
        </authorList>
    </citation>
    <scope>NUCLEOTIDE SEQUENCE [LARGE SCALE GENOMIC DNA]</scope>
    <source>
        <strain evidence="4">cv. 9930</strain>
    </source>
</reference>
<dbReference type="PANTHER" id="PTHR46361">
    <property type="entry name" value="ELECTRON CARRIER/ PROTEIN DISULFIDE OXIDOREDUCTASE"/>
    <property type="match status" value="1"/>
</dbReference>
<feature type="compositionally biased region" description="Basic residues" evidence="1">
    <location>
        <begin position="100"/>
        <end position="109"/>
    </location>
</feature>
<dbReference type="InterPro" id="IPR002109">
    <property type="entry name" value="Glutaredoxin"/>
</dbReference>
<dbReference type="eggNOG" id="ENOG502QS72">
    <property type="taxonomic scope" value="Eukaryota"/>
</dbReference>
<dbReference type="EMBL" id="CM002926">
    <property type="protein sequence ID" value="KGN49771.1"/>
    <property type="molecule type" value="Genomic_DNA"/>
</dbReference>
<name>A0A0A0KPW6_CUCSA</name>
<dbReference type="OrthoDB" id="418495at2759"/>
<dbReference type="KEGG" id="csv:101218879"/>
<evidence type="ECO:0000313" key="4">
    <source>
        <dbReference type="Proteomes" id="UP000029981"/>
    </source>
</evidence>
<reference evidence="3 4" key="2">
    <citation type="journal article" date="2009" name="PLoS ONE">
        <title>An integrated genetic and cytogenetic map of the cucumber genome.</title>
        <authorList>
            <person name="Ren Y."/>
            <person name="Zhang Z."/>
            <person name="Liu J."/>
            <person name="Staub J.E."/>
            <person name="Han Y."/>
            <person name="Cheng Z."/>
            <person name="Li X."/>
            <person name="Lu J."/>
            <person name="Miao H."/>
            <person name="Kang H."/>
            <person name="Xie B."/>
            <person name="Gu X."/>
            <person name="Wang X."/>
            <person name="Du Y."/>
            <person name="Jin W."/>
            <person name="Huang S."/>
        </authorList>
    </citation>
    <scope>NUCLEOTIDE SEQUENCE [LARGE SCALE GENOMIC DNA]</scope>
    <source>
        <strain evidence="4">cv. 9930</strain>
    </source>
</reference>
<dbReference type="SMART" id="SM00049">
    <property type="entry name" value="DEP"/>
    <property type="match status" value="1"/>
</dbReference>
<dbReference type="Gene3D" id="3.40.30.10">
    <property type="entry name" value="Glutaredoxin"/>
    <property type="match status" value="1"/>
</dbReference>
<dbReference type="SUPFAM" id="SSF52833">
    <property type="entry name" value="Thioredoxin-like"/>
    <property type="match status" value="1"/>
</dbReference>
<feature type="compositionally biased region" description="Basic and acidic residues" evidence="1">
    <location>
        <begin position="88"/>
        <end position="97"/>
    </location>
</feature>
<evidence type="ECO:0000259" key="2">
    <source>
        <dbReference type="PROSITE" id="PS50186"/>
    </source>
</evidence>
<feature type="domain" description="DEP" evidence="2">
    <location>
        <begin position="348"/>
        <end position="421"/>
    </location>
</feature>
<evidence type="ECO:0000313" key="3">
    <source>
        <dbReference type="EMBL" id="KGN49771.1"/>
    </source>
</evidence>
<dbReference type="PROSITE" id="PS51354">
    <property type="entry name" value="GLUTAREDOXIN_2"/>
    <property type="match status" value="1"/>
</dbReference>
<dbReference type="PROSITE" id="PS50186">
    <property type="entry name" value="DEP"/>
    <property type="match status" value="1"/>
</dbReference>
<organism evidence="3 4">
    <name type="scientific">Cucumis sativus</name>
    <name type="common">Cucumber</name>
    <dbReference type="NCBI Taxonomy" id="3659"/>
    <lineage>
        <taxon>Eukaryota</taxon>
        <taxon>Viridiplantae</taxon>
        <taxon>Streptophyta</taxon>
        <taxon>Embryophyta</taxon>
        <taxon>Tracheophyta</taxon>
        <taxon>Spermatophyta</taxon>
        <taxon>Magnoliopsida</taxon>
        <taxon>eudicotyledons</taxon>
        <taxon>Gunneridae</taxon>
        <taxon>Pentapetalae</taxon>
        <taxon>rosids</taxon>
        <taxon>fabids</taxon>
        <taxon>Cucurbitales</taxon>
        <taxon>Cucurbitaceae</taxon>
        <taxon>Benincaseae</taxon>
        <taxon>Cucumis</taxon>
    </lineage>
</organism>
<accession>A0A0A0KPW6</accession>
<dbReference type="Pfam" id="PF00610">
    <property type="entry name" value="DEP"/>
    <property type="match status" value="1"/>
</dbReference>
<dbReference type="CDD" id="cd04371">
    <property type="entry name" value="DEP"/>
    <property type="match status" value="1"/>
</dbReference>
<dbReference type="OMA" id="MPLAPPH"/>
<proteinExistence type="predicted"/>
<dbReference type="Pfam" id="PF00462">
    <property type="entry name" value="Glutaredoxin"/>
    <property type="match status" value="1"/>
</dbReference>
<feature type="compositionally biased region" description="Low complexity" evidence="1">
    <location>
        <begin position="73"/>
        <end position="87"/>
    </location>
</feature>
<dbReference type="PANTHER" id="PTHR46361:SF1">
    <property type="entry name" value="F26K24.21 PROTEIN"/>
    <property type="match status" value="1"/>
</dbReference>
<dbReference type="Pfam" id="PF04784">
    <property type="entry name" value="DUF547"/>
    <property type="match status" value="1"/>
</dbReference>
<feature type="region of interest" description="Disordered" evidence="1">
    <location>
        <begin position="1"/>
        <end position="157"/>
    </location>
</feature>
<dbReference type="InterPro" id="IPR036249">
    <property type="entry name" value="Thioredoxin-like_sf"/>
</dbReference>
<dbReference type="Gramene" id="KGN49771">
    <property type="protein sequence ID" value="KGN49771"/>
    <property type="gene ID" value="Csa_5G115170"/>
</dbReference>